<proteinExistence type="predicted"/>
<sequence length="109" mass="12298">MKLAAVSHDGRIFLPRHVPRKIGCGVQVLKQPIALLDQSNHLQRQQTMIHKGAMVDYYVQVAVRCSAGGGRSVFRRSPVLNAPREEVRIHYRLAARFPKPLSDVHHRSA</sequence>
<dbReference type="AlphaFoldDB" id="A0AAV0CU35"/>
<organism evidence="1 2">
    <name type="scientific">Cuscuta epithymum</name>
    <dbReference type="NCBI Taxonomy" id="186058"/>
    <lineage>
        <taxon>Eukaryota</taxon>
        <taxon>Viridiplantae</taxon>
        <taxon>Streptophyta</taxon>
        <taxon>Embryophyta</taxon>
        <taxon>Tracheophyta</taxon>
        <taxon>Spermatophyta</taxon>
        <taxon>Magnoliopsida</taxon>
        <taxon>eudicotyledons</taxon>
        <taxon>Gunneridae</taxon>
        <taxon>Pentapetalae</taxon>
        <taxon>asterids</taxon>
        <taxon>lamiids</taxon>
        <taxon>Solanales</taxon>
        <taxon>Convolvulaceae</taxon>
        <taxon>Cuscuteae</taxon>
        <taxon>Cuscuta</taxon>
        <taxon>Cuscuta subgen. Cuscuta</taxon>
    </lineage>
</organism>
<name>A0AAV0CU35_9ASTE</name>
<protein>
    <submittedName>
        <fullName evidence="1">Uncharacterized protein</fullName>
    </submittedName>
</protein>
<reference evidence="1" key="1">
    <citation type="submission" date="2022-07" db="EMBL/GenBank/DDBJ databases">
        <authorList>
            <person name="Macas J."/>
            <person name="Novak P."/>
            <person name="Neumann P."/>
        </authorList>
    </citation>
    <scope>NUCLEOTIDE SEQUENCE</scope>
</reference>
<evidence type="ECO:0000313" key="2">
    <source>
        <dbReference type="Proteomes" id="UP001152523"/>
    </source>
</evidence>
<keyword evidence="2" id="KW-1185">Reference proteome</keyword>
<dbReference type="Proteomes" id="UP001152523">
    <property type="component" value="Unassembled WGS sequence"/>
</dbReference>
<accession>A0AAV0CU35</accession>
<dbReference type="EMBL" id="CAMAPF010000040">
    <property type="protein sequence ID" value="CAH9083036.1"/>
    <property type="molecule type" value="Genomic_DNA"/>
</dbReference>
<gene>
    <name evidence="1" type="ORF">CEPIT_LOCUS8327</name>
</gene>
<evidence type="ECO:0000313" key="1">
    <source>
        <dbReference type="EMBL" id="CAH9083036.1"/>
    </source>
</evidence>
<comment type="caution">
    <text evidence="1">The sequence shown here is derived from an EMBL/GenBank/DDBJ whole genome shotgun (WGS) entry which is preliminary data.</text>
</comment>